<dbReference type="SMART" id="SM00530">
    <property type="entry name" value="HTH_XRE"/>
    <property type="match status" value="1"/>
</dbReference>
<reference evidence="4" key="2">
    <citation type="submission" date="2014-05" db="EMBL/GenBank/DDBJ databases">
        <title>Draft genome sequence of Virgibacillus massiliensis Vm-5.</title>
        <authorList>
            <person name="Khelaifia S."/>
            <person name="Croce O."/>
            <person name="Lagier J.C."/>
            <person name="Raoult D."/>
        </authorList>
    </citation>
    <scope>NUCLEOTIDE SEQUENCE [LARGE SCALE GENOMIC DNA]</scope>
    <source>
        <strain evidence="4">Vm-5</strain>
    </source>
</reference>
<evidence type="ECO:0000313" key="4">
    <source>
        <dbReference type="Proteomes" id="UP000028875"/>
    </source>
</evidence>
<comment type="caution">
    <text evidence="3">The sequence shown here is derived from an EMBL/GenBank/DDBJ whole genome shotgun (WGS) entry which is preliminary data.</text>
</comment>
<dbReference type="InterPro" id="IPR001387">
    <property type="entry name" value="Cro/C1-type_HTH"/>
</dbReference>
<keyword evidence="1" id="KW-0238">DNA-binding</keyword>
<dbReference type="Proteomes" id="UP000028875">
    <property type="component" value="Unassembled WGS sequence"/>
</dbReference>
<dbReference type="Gene3D" id="1.10.260.40">
    <property type="entry name" value="lambda repressor-like DNA-binding domains"/>
    <property type="match status" value="1"/>
</dbReference>
<dbReference type="InterPro" id="IPR010982">
    <property type="entry name" value="Lambda_DNA-bd_dom_sf"/>
</dbReference>
<name>A0A024QBD8_9BACI</name>
<proteinExistence type="predicted"/>
<dbReference type="PANTHER" id="PTHR46797">
    <property type="entry name" value="HTH-TYPE TRANSCRIPTIONAL REGULATOR"/>
    <property type="match status" value="1"/>
</dbReference>
<feature type="domain" description="HTH cro/C1-type" evidence="2">
    <location>
        <begin position="11"/>
        <end position="64"/>
    </location>
</feature>
<dbReference type="AlphaFoldDB" id="A0A024QBD8"/>
<sequence length="113" mass="12774">MDLDQEIGKRLRELRETKGFTTREAGRKIGVSNSYVSKIENGSIPSLSILQKLCNLYSVTIPFLLTNKDEAAKKVSDNWYDCIEKLKANDISPTQTLSYVETMVKIKESLNLS</sequence>
<dbReference type="GO" id="GO:0003700">
    <property type="term" value="F:DNA-binding transcription factor activity"/>
    <property type="evidence" value="ECO:0007669"/>
    <property type="project" value="TreeGrafter"/>
</dbReference>
<dbReference type="GO" id="GO:0005829">
    <property type="term" value="C:cytosol"/>
    <property type="evidence" value="ECO:0007669"/>
    <property type="project" value="TreeGrafter"/>
</dbReference>
<dbReference type="RefSeq" id="WP_038243632.1">
    <property type="nucleotide sequence ID" value="NZ_BNER01000002.1"/>
</dbReference>
<dbReference type="CDD" id="cd00093">
    <property type="entry name" value="HTH_XRE"/>
    <property type="match status" value="1"/>
</dbReference>
<organism evidence="3 4">
    <name type="scientific">Virgibacillus massiliensis</name>
    <dbReference type="NCBI Taxonomy" id="1462526"/>
    <lineage>
        <taxon>Bacteria</taxon>
        <taxon>Bacillati</taxon>
        <taxon>Bacillota</taxon>
        <taxon>Bacilli</taxon>
        <taxon>Bacillales</taxon>
        <taxon>Bacillaceae</taxon>
        <taxon>Virgibacillus</taxon>
    </lineage>
</organism>
<reference evidence="3 4" key="1">
    <citation type="submission" date="2014-03" db="EMBL/GenBank/DDBJ databases">
        <authorList>
            <person name="Urmite Genomes U."/>
        </authorList>
    </citation>
    <scope>NUCLEOTIDE SEQUENCE [LARGE SCALE GENOMIC DNA]</scope>
    <source>
        <strain evidence="3 4">Vm-5</strain>
    </source>
</reference>
<evidence type="ECO:0000313" key="3">
    <source>
        <dbReference type="EMBL" id="CDQ39567.1"/>
    </source>
</evidence>
<accession>A0A024QBD8</accession>
<dbReference type="STRING" id="1462526.BN990_01872"/>
<dbReference type="GO" id="GO:0003677">
    <property type="term" value="F:DNA binding"/>
    <property type="evidence" value="ECO:0007669"/>
    <property type="project" value="UniProtKB-KW"/>
</dbReference>
<gene>
    <name evidence="3" type="primary">immR_1</name>
    <name evidence="3" type="ORF">BN990_01872</name>
</gene>
<dbReference type="Pfam" id="PF01381">
    <property type="entry name" value="HTH_3"/>
    <property type="match status" value="1"/>
</dbReference>
<dbReference type="OrthoDB" id="2081653at2"/>
<evidence type="ECO:0000256" key="1">
    <source>
        <dbReference type="ARBA" id="ARBA00023125"/>
    </source>
</evidence>
<dbReference type="EMBL" id="CCDP010000001">
    <property type="protein sequence ID" value="CDQ39567.1"/>
    <property type="molecule type" value="Genomic_DNA"/>
</dbReference>
<dbReference type="PROSITE" id="PS50943">
    <property type="entry name" value="HTH_CROC1"/>
    <property type="match status" value="1"/>
</dbReference>
<dbReference type="SUPFAM" id="SSF47413">
    <property type="entry name" value="lambda repressor-like DNA-binding domains"/>
    <property type="match status" value="1"/>
</dbReference>
<dbReference type="InterPro" id="IPR050807">
    <property type="entry name" value="TransReg_Diox_bact_type"/>
</dbReference>
<keyword evidence="4" id="KW-1185">Reference proteome</keyword>
<evidence type="ECO:0000259" key="2">
    <source>
        <dbReference type="PROSITE" id="PS50943"/>
    </source>
</evidence>
<protein>
    <submittedName>
        <fullName evidence="3">HTH-type transcriptional regulator ImmR</fullName>
    </submittedName>
</protein>
<dbReference type="PANTHER" id="PTHR46797:SF1">
    <property type="entry name" value="METHYLPHOSPHONATE SYNTHASE"/>
    <property type="match status" value="1"/>
</dbReference>